<evidence type="ECO:0000313" key="17">
    <source>
        <dbReference type="Proteomes" id="UP000192578"/>
    </source>
</evidence>
<evidence type="ECO:0000256" key="12">
    <source>
        <dbReference type="SAM" id="SignalP"/>
    </source>
</evidence>
<dbReference type="GO" id="GO:0005783">
    <property type="term" value="C:endoplasmic reticulum"/>
    <property type="evidence" value="ECO:0007669"/>
    <property type="project" value="UniProtKB-SubCell"/>
</dbReference>
<dbReference type="GO" id="GO:0005975">
    <property type="term" value="P:carbohydrate metabolic process"/>
    <property type="evidence" value="ECO:0007669"/>
    <property type="project" value="InterPro"/>
</dbReference>
<evidence type="ECO:0000256" key="3">
    <source>
        <dbReference type="ARBA" id="ARBA00007806"/>
    </source>
</evidence>
<keyword evidence="6" id="KW-0256">Endoplasmic reticulum</keyword>
<dbReference type="InterPro" id="IPR000322">
    <property type="entry name" value="Glyco_hydro_31_TIM"/>
</dbReference>
<evidence type="ECO:0000313" key="16">
    <source>
        <dbReference type="EMBL" id="OQV19918.1"/>
    </source>
</evidence>
<evidence type="ECO:0000256" key="8">
    <source>
        <dbReference type="ARBA" id="ARBA00023295"/>
    </source>
</evidence>
<keyword evidence="4 12" id="KW-0732">Signal</keyword>
<dbReference type="FunFam" id="2.60.40.1180:FF:000023">
    <property type="entry name" value="neutral alpha-glucosidase AB isoform X2"/>
    <property type="match status" value="1"/>
</dbReference>
<dbReference type="Gene3D" id="2.60.40.1180">
    <property type="entry name" value="Golgi alpha-mannosidase II"/>
    <property type="match status" value="2"/>
</dbReference>
<feature type="region of interest" description="Disordered" evidence="11">
    <location>
        <begin position="194"/>
        <end position="246"/>
    </location>
</feature>
<feature type="domain" description="Glycosyl hydrolase family 31 C-terminal" evidence="15">
    <location>
        <begin position="726"/>
        <end position="815"/>
    </location>
</feature>
<dbReference type="Pfam" id="PF13802">
    <property type="entry name" value="Gal_mutarotas_2"/>
    <property type="match status" value="1"/>
</dbReference>
<comment type="pathway">
    <text evidence="2">Glycan metabolism; N-glycan metabolism.</text>
</comment>
<comment type="similarity">
    <text evidence="3 10">Belongs to the glycosyl hydrolase 31 family.</text>
</comment>
<dbReference type="InterPro" id="IPR011013">
    <property type="entry name" value="Gal_mutarotase_sf_dom"/>
</dbReference>
<accession>A0A1W0WXH6</accession>
<evidence type="ECO:0000256" key="11">
    <source>
        <dbReference type="SAM" id="MobiDB-lite"/>
    </source>
</evidence>
<evidence type="ECO:0000256" key="10">
    <source>
        <dbReference type="RuleBase" id="RU361185"/>
    </source>
</evidence>
<organism evidence="16 17">
    <name type="scientific">Hypsibius exemplaris</name>
    <name type="common">Freshwater tardigrade</name>
    <dbReference type="NCBI Taxonomy" id="2072580"/>
    <lineage>
        <taxon>Eukaryota</taxon>
        <taxon>Metazoa</taxon>
        <taxon>Ecdysozoa</taxon>
        <taxon>Tardigrada</taxon>
        <taxon>Eutardigrada</taxon>
        <taxon>Parachela</taxon>
        <taxon>Hypsibioidea</taxon>
        <taxon>Hypsibiidae</taxon>
        <taxon>Hypsibius</taxon>
    </lineage>
</organism>
<dbReference type="InterPro" id="IPR013780">
    <property type="entry name" value="Glyco_hydro_b"/>
</dbReference>
<dbReference type="GO" id="GO:0006491">
    <property type="term" value="P:N-glycan processing"/>
    <property type="evidence" value="ECO:0007669"/>
    <property type="project" value="TreeGrafter"/>
</dbReference>
<evidence type="ECO:0000256" key="4">
    <source>
        <dbReference type="ARBA" id="ARBA00022729"/>
    </source>
</evidence>
<dbReference type="PANTHER" id="PTHR22762">
    <property type="entry name" value="ALPHA-GLUCOSIDASE"/>
    <property type="match status" value="1"/>
</dbReference>
<protein>
    <recommendedName>
        <fullName evidence="9">Glucosidase II subunit alpha</fullName>
    </recommendedName>
</protein>
<dbReference type="SUPFAM" id="SSF74650">
    <property type="entry name" value="Galactose mutarotase-like"/>
    <property type="match status" value="1"/>
</dbReference>
<feature type="chain" id="PRO_5013162002" description="Glucosidase II subunit alpha" evidence="12">
    <location>
        <begin position="23"/>
        <end position="951"/>
    </location>
</feature>
<feature type="signal peptide" evidence="12">
    <location>
        <begin position="1"/>
        <end position="22"/>
    </location>
</feature>
<comment type="subcellular location">
    <subcellularLocation>
        <location evidence="1">Endoplasmic reticulum</location>
    </subcellularLocation>
</comment>
<keyword evidence="5 10" id="KW-0378">Hydrolase</keyword>
<keyword evidence="17" id="KW-1185">Reference proteome</keyword>
<evidence type="ECO:0000256" key="6">
    <source>
        <dbReference type="ARBA" id="ARBA00022824"/>
    </source>
</evidence>
<feature type="domain" description="Glycoside hydrolase family 31 TIM barrel" evidence="13">
    <location>
        <begin position="394"/>
        <end position="718"/>
    </location>
</feature>
<reference evidence="17" key="1">
    <citation type="submission" date="2017-01" db="EMBL/GenBank/DDBJ databases">
        <title>Comparative genomics of anhydrobiosis in the tardigrade Hypsibius dujardini.</title>
        <authorList>
            <person name="Yoshida Y."/>
            <person name="Koutsovoulos G."/>
            <person name="Laetsch D."/>
            <person name="Stevens L."/>
            <person name="Kumar S."/>
            <person name="Horikawa D."/>
            <person name="Ishino K."/>
            <person name="Komine S."/>
            <person name="Tomita M."/>
            <person name="Blaxter M."/>
            <person name="Arakawa K."/>
        </authorList>
    </citation>
    <scope>NUCLEOTIDE SEQUENCE [LARGE SCALE GENOMIC DNA]</scope>
    <source>
        <strain evidence="17">Z151</strain>
    </source>
</reference>
<keyword evidence="7" id="KW-0325">Glycoprotein</keyword>
<dbReference type="Proteomes" id="UP000192578">
    <property type="component" value="Unassembled WGS sequence"/>
</dbReference>
<keyword evidence="8 10" id="KW-0326">Glycosidase</keyword>
<dbReference type="Gene3D" id="3.20.20.80">
    <property type="entry name" value="Glycosidases"/>
    <property type="match status" value="2"/>
</dbReference>
<dbReference type="OrthoDB" id="3237269at2759"/>
<feature type="compositionally biased region" description="Basic and acidic residues" evidence="11">
    <location>
        <begin position="209"/>
        <end position="246"/>
    </location>
</feature>
<dbReference type="Pfam" id="PF21365">
    <property type="entry name" value="Glyco_hydro_31_3rd"/>
    <property type="match status" value="1"/>
</dbReference>
<evidence type="ECO:0000256" key="9">
    <source>
        <dbReference type="ARBA" id="ARBA00042895"/>
    </source>
</evidence>
<dbReference type="GO" id="GO:0090599">
    <property type="term" value="F:alpha-glucosidase activity"/>
    <property type="evidence" value="ECO:0007669"/>
    <property type="project" value="TreeGrafter"/>
</dbReference>
<dbReference type="InterPro" id="IPR017853">
    <property type="entry name" value="GH"/>
</dbReference>
<name>A0A1W0WXH6_HYPEX</name>
<evidence type="ECO:0000259" key="13">
    <source>
        <dbReference type="Pfam" id="PF01055"/>
    </source>
</evidence>
<proteinExistence type="inferred from homology"/>
<feature type="domain" description="Glycoside hydrolase family 31 N-terminal" evidence="14">
    <location>
        <begin position="81"/>
        <end position="336"/>
    </location>
</feature>
<evidence type="ECO:0000256" key="1">
    <source>
        <dbReference type="ARBA" id="ARBA00004240"/>
    </source>
</evidence>
<dbReference type="Pfam" id="PF01055">
    <property type="entry name" value="Glyco_hydro_31_2nd"/>
    <property type="match status" value="1"/>
</dbReference>
<dbReference type="Gene3D" id="2.60.40.1760">
    <property type="entry name" value="glycosyl hydrolase (family 31)"/>
    <property type="match status" value="1"/>
</dbReference>
<sequence>MTWKILLLLNCLTVLLLSPASCVDRGNFKTCNDARFCKKHRELKSDDHIHELLVDSVTASSAGTSISGTVKNLKTNDELLLEVYGVRDRTVRIKLNELNPSRKRYEVEMSLDGTPDYVPIKMEKQHGQIQLLLGDTIHLTLHPKPFRIDVYEEGTLLSMLNADNLLLIEPMRVKPGKVQRFVSWISSFVPEVDEKGADHGEDHVEEENHEGGNEVKDEETKQDDAPAHEEERREEPWEETFKGHVDSKPFGPNSIGLDVSFIGFDNLYGIPEHADSLRLRSTKANGDPYRLYNLDVFEYELNNPMALYGAIPFIIAHSEKHTLGMFWNNAAETWIDIDYTTTSTGGSTMFGDSSSQPKADTHWISETGIIDIFLFIGPKPADVSRQFTTIVGHPYLPPHAAIGYHQCRWNYNDQKDVQTVHENFDHYDIPMDVMWLDIEYTDGKRYFTWDAPKFANPDEMIKNLTKFGRNLVVISDPHFKKDDNYFVYKDLKDKDFCVKSKDGGNFEGWCWPGASYYPDFINPAVRDWYAELYSRETFKDAWTWNDMNEPSVFNGPEVTMHKDNIHIDGLEHREVHNIYGMAHVMASFDGHLKRHNYQLRPFILTRSFFAGSQRHAAVWTGDNTADWNHLKIAAPMLLSLNIAGMTFVGADIGGFFKNPDAQLMARWFQAAAFVPFMRNHAHIDTRRREPWLFDEQSMFVMRDAVRARYTFLPFWYTLFFHANQTGAPLMRPLWYEFPKDSTTFGMDDEYLLGNALLVKPVTEENAKQTEVYFPGDSSENWHDISSLQIHKGGTKASIDTPLQKIPVFQRGGTIIPRRFRVRRSSILAIEDPITLSIALNDEQIANGSLYLDDGITRNHLEGDYVFAKLELKDNLLKSRVVHPSKKYQTKVWLERVYITGFKFKPSGVEIHELPAGERKPLEFFYDETNRVLTVRKPGVNMGKGWAIVIRP</sequence>
<dbReference type="EMBL" id="MTYJ01000035">
    <property type="protein sequence ID" value="OQV19918.1"/>
    <property type="molecule type" value="Genomic_DNA"/>
</dbReference>
<dbReference type="GO" id="GO:0030246">
    <property type="term" value="F:carbohydrate binding"/>
    <property type="evidence" value="ECO:0007669"/>
    <property type="project" value="InterPro"/>
</dbReference>
<dbReference type="AlphaFoldDB" id="A0A1W0WXH6"/>
<dbReference type="CDD" id="cd14752">
    <property type="entry name" value="GH31_N"/>
    <property type="match status" value="1"/>
</dbReference>
<dbReference type="SUPFAM" id="SSF51445">
    <property type="entry name" value="(Trans)glycosidases"/>
    <property type="match status" value="1"/>
</dbReference>
<evidence type="ECO:0000256" key="5">
    <source>
        <dbReference type="ARBA" id="ARBA00022801"/>
    </source>
</evidence>
<evidence type="ECO:0000256" key="2">
    <source>
        <dbReference type="ARBA" id="ARBA00004833"/>
    </source>
</evidence>
<evidence type="ECO:0000256" key="7">
    <source>
        <dbReference type="ARBA" id="ARBA00023180"/>
    </source>
</evidence>
<gene>
    <name evidence="16" type="ORF">BV898_06186</name>
</gene>
<dbReference type="InterPro" id="IPR048395">
    <property type="entry name" value="Glyco_hydro_31_C"/>
</dbReference>
<dbReference type="SUPFAM" id="SSF51011">
    <property type="entry name" value="Glycosyl hydrolase domain"/>
    <property type="match status" value="1"/>
</dbReference>
<comment type="caution">
    <text evidence="16">The sequence shown here is derived from an EMBL/GenBank/DDBJ whole genome shotgun (WGS) entry which is preliminary data.</text>
</comment>
<dbReference type="PANTHER" id="PTHR22762:SF54">
    <property type="entry name" value="BCDNA.GH04962"/>
    <property type="match status" value="1"/>
</dbReference>
<dbReference type="InterPro" id="IPR025887">
    <property type="entry name" value="Glyco_hydro_31_N_dom"/>
</dbReference>
<dbReference type="CDD" id="cd06603">
    <property type="entry name" value="GH31_GANC_GANAB_alpha"/>
    <property type="match status" value="1"/>
</dbReference>
<evidence type="ECO:0000259" key="14">
    <source>
        <dbReference type="Pfam" id="PF13802"/>
    </source>
</evidence>
<evidence type="ECO:0000259" key="15">
    <source>
        <dbReference type="Pfam" id="PF21365"/>
    </source>
</evidence>